<dbReference type="AlphaFoldDB" id="A0A0A9X697"/>
<feature type="region of interest" description="Disordered" evidence="9">
    <location>
        <begin position="150"/>
        <end position="351"/>
    </location>
</feature>
<dbReference type="PANTHER" id="PTHR22937:SF65">
    <property type="entry name" value="E3 UBIQUITIN-PROTEIN LIGASE ARK2C"/>
    <property type="match status" value="1"/>
</dbReference>
<keyword evidence="5 8" id="KW-0863">Zinc-finger</keyword>
<evidence type="ECO:0000256" key="3">
    <source>
        <dbReference type="ARBA" id="ARBA00022679"/>
    </source>
</evidence>
<keyword evidence="3" id="KW-0808">Transferase</keyword>
<feature type="compositionally biased region" description="Gly residues" evidence="9">
    <location>
        <begin position="369"/>
        <end position="382"/>
    </location>
</feature>
<dbReference type="GO" id="GO:0008270">
    <property type="term" value="F:zinc ion binding"/>
    <property type="evidence" value="ECO:0007669"/>
    <property type="project" value="UniProtKB-KW"/>
</dbReference>
<keyword evidence="4" id="KW-0479">Metal-binding</keyword>
<protein>
    <recommendedName>
        <fullName evidence="2">RING-type E3 ubiquitin transferase</fullName>
        <ecNumber evidence="2">2.3.2.27</ecNumber>
    </recommendedName>
</protein>
<evidence type="ECO:0000256" key="1">
    <source>
        <dbReference type="ARBA" id="ARBA00000900"/>
    </source>
</evidence>
<evidence type="ECO:0000313" key="11">
    <source>
        <dbReference type="EMBL" id="JAG15514.1"/>
    </source>
</evidence>
<dbReference type="InterPro" id="IPR001841">
    <property type="entry name" value="Znf_RING"/>
</dbReference>
<evidence type="ECO:0000256" key="4">
    <source>
        <dbReference type="ARBA" id="ARBA00022723"/>
    </source>
</evidence>
<feature type="compositionally biased region" description="Polar residues" evidence="9">
    <location>
        <begin position="318"/>
        <end position="329"/>
    </location>
</feature>
<keyword evidence="7" id="KW-0862">Zinc</keyword>
<evidence type="ECO:0000256" key="5">
    <source>
        <dbReference type="ARBA" id="ARBA00022771"/>
    </source>
</evidence>
<reference evidence="13" key="3">
    <citation type="journal article" date="2016" name="Gigascience">
        <title>De novo construction of an expanded transcriptome assembly for the western tarnished plant bug, Lygus hesperus.</title>
        <authorList>
            <person name="Tassone E.E."/>
            <person name="Geib S.M."/>
            <person name="Hall B."/>
            <person name="Fabrick J.A."/>
            <person name="Brent C.S."/>
            <person name="Hull J.J."/>
        </authorList>
    </citation>
    <scope>NUCLEOTIDE SEQUENCE</scope>
</reference>
<dbReference type="EMBL" id="GBHO01012267">
    <property type="protein sequence ID" value="JAG31337.1"/>
    <property type="molecule type" value="Transcribed_RNA"/>
</dbReference>
<dbReference type="EC" id="2.3.2.27" evidence="2"/>
<feature type="compositionally biased region" description="Pro residues" evidence="9">
    <location>
        <begin position="387"/>
        <end position="400"/>
    </location>
</feature>
<name>A0A0A9X697_LYGHE</name>
<dbReference type="PROSITE" id="PS50089">
    <property type="entry name" value="ZF_RING_2"/>
    <property type="match status" value="1"/>
</dbReference>
<organism evidence="11">
    <name type="scientific">Lygus hesperus</name>
    <name type="common">Western plant bug</name>
    <dbReference type="NCBI Taxonomy" id="30085"/>
    <lineage>
        <taxon>Eukaryota</taxon>
        <taxon>Metazoa</taxon>
        <taxon>Ecdysozoa</taxon>
        <taxon>Arthropoda</taxon>
        <taxon>Hexapoda</taxon>
        <taxon>Insecta</taxon>
        <taxon>Pterygota</taxon>
        <taxon>Neoptera</taxon>
        <taxon>Paraneoptera</taxon>
        <taxon>Hemiptera</taxon>
        <taxon>Heteroptera</taxon>
        <taxon>Panheteroptera</taxon>
        <taxon>Cimicomorpha</taxon>
        <taxon>Miridae</taxon>
        <taxon>Mirini</taxon>
        <taxon>Lygus</taxon>
    </lineage>
</organism>
<proteinExistence type="predicted"/>
<dbReference type="PRINTS" id="PR01217">
    <property type="entry name" value="PRICHEXTENSN"/>
</dbReference>
<dbReference type="EMBL" id="GDHC01003551">
    <property type="protein sequence ID" value="JAQ15078.1"/>
    <property type="molecule type" value="Transcribed_RNA"/>
</dbReference>
<dbReference type="PANTHER" id="PTHR22937">
    <property type="entry name" value="E3 UBIQUITIN-PROTEIN LIGASE RNF165"/>
    <property type="match status" value="1"/>
</dbReference>
<comment type="catalytic activity">
    <reaction evidence="1">
        <text>S-ubiquitinyl-[E2 ubiquitin-conjugating enzyme]-L-cysteine + [acceptor protein]-L-lysine = [E2 ubiquitin-conjugating enzyme]-L-cysteine + N(6)-ubiquitinyl-[acceptor protein]-L-lysine.</text>
        <dbReference type="EC" id="2.3.2.27"/>
    </reaction>
</comment>
<dbReference type="GO" id="GO:0005634">
    <property type="term" value="C:nucleus"/>
    <property type="evidence" value="ECO:0007669"/>
    <property type="project" value="TreeGrafter"/>
</dbReference>
<dbReference type="SUPFAM" id="SSF57850">
    <property type="entry name" value="RING/U-box"/>
    <property type="match status" value="1"/>
</dbReference>
<dbReference type="GO" id="GO:0061630">
    <property type="term" value="F:ubiquitin protein ligase activity"/>
    <property type="evidence" value="ECO:0007669"/>
    <property type="project" value="UniProtKB-EC"/>
</dbReference>
<gene>
    <name evidence="13" type="primary">RNF165</name>
    <name evidence="12" type="ORF">CM83_67843</name>
    <name evidence="11" type="ORF">CM83_67867</name>
    <name evidence="13" type="ORF">g.87800</name>
</gene>
<sequence length="767" mass="84524">MDEEVSGSSRQQHRPWEPSKYNNSGSSQPSPTVSLAEILDTAFSSEVDSARDADYVLGEMELDPLFAEGDVETITPEASEERPTWYQQPFEGERAPSLPRWYMPPDDCWGPPGPSFATSSPGRPFAGERSQNGFQSDVLSLHRYTHPRHRHLRYHRQGMNDGVAEAGPSRADPRQSRGSNSSRSTCGNTRARRKVYARNFRPRCSTPPPLSPGAVLSEDDSPLAPDLQLDWLSSTEDEPSDDDSGIEVLHPARVGYSNNNNNSSSSNNNNSSTNSNNIVNTSGSSSSSNPNHLSSGNHRTPGGHSSNFGHSSHTSGSQFGNPSNPNSRVHNPHIAHGGDPSNMPPSSTNSHVPVQVVDLTQESDEEMVYGGGGGGGGGGLGIIPGHSSPPPHSRGPPPPLIRFRLPCRYQGPDGSSDGGQPLSYVELPHPPPPLQPCLHGPPPPWPPIPPPPPPAHPPHTMYPAPPIVPDGSGMVRMGYMTPRMYNSYPVHHRMWQSQHRMQEMQRRRYDHHLHSLRHRDMMMDYSGLQLGGHPQHSLPPPQQPTVFSRPEVPHPPHPIPPPLMVTPVDHSGDLVPPPPPMQADIVVQAPSGDNAHQHVHHYVHHYPHHGTVAHLQISIAPGPAVGGGRSGGAEMLLPGPAVVTPDFVPFPFLARQMAFRLEDYMRFIENRRVPNPNRGATQTTIERFTFPHKYKKMKRDTDDTEDNTEKCTICLSEFEDYEDVRRLPCMHLFHVECVDQWLSSNKRCPICRVDIETHLNKDVGWAT</sequence>
<accession>A0A0A9X697</accession>
<dbReference type="InterPro" id="IPR045191">
    <property type="entry name" value="MBR1/2-like"/>
</dbReference>
<evidence type="ECO:0000256" key="7">
    <source>
        <dbReference type="ARBA" id="ARBA00022833"/>
    </source>
</evidence>
<reference evidence="11" key="2">
    <citation type="submission" date="2014-07" db="EMBL/GenBank/DDBJ databases">
        <authorList>
            <person name="Hull J."/>
        </authorList>
    </citation>
    <scope>NUCLEOTIDE SEQUENCE</scope>
</reference>
<feature type="domain" description="RING-type" evidence="10">
    <location>
        <begin position="711"/>
        <end position="752"/>
    </location>
</feature>
<dbReference type="EMBL" id="GBHO01028090">
    <property type="protein sequence ID" value="JAG15514.1"/>
    <property type="molecule type" value="Transcribed_RNA"/>
</dbReference>
<feature type="compositionally biased region" description="Low complexity" evidence="9">
    <location>
        <begin position="257"/>
        <end position="317"/>
    </location>
</feature>
<reference evidence="11" key="1">
    <citation type="journal article" date="2014" name="PLoS ONE">
        <title>Transcriptome-Based Identification of ABC Transporters in the Western Tarnished Plant Bug Lygus hesperus.</title>
        <authorList>
            <person name="Hull J.J."/>
            <person name="Chaney K."/>
            <person name="Geib S.M."/>
            <person name="Fabrick J.A."/>
            <person name="Brent C.S."/>
            <person name="Walsh D."/>
            <person name="Lavine L.C."/>
        </authorList>
    </citation>
    <scope>NUCLEOTIDE SEQUENCE</scope>
</reference>
<feature type="compositionally biased region" description="Acidic residues" evidence="9">
    <location>
        <begin position="235"/>
        <end position="245"/>
    </location>
</feature>
<feature type="region of interest" description="Disordered" evidence="9">
    <location>
        <begin position="96"/>
        <end position="134"/>
    </location>
</feature>
<dbReference type="CDD" id="cd16474">
    <property type="entry name" value="RING-H2_RNF111-like"/>
    <property type="match status" value="1"/>
</dbReference>
<feature type="region of interest" description="Disordered" evidence="9">
    <location>
        <begin position="1"/>
        <end position="33"/>
    </location>
</feature>
<feature type="compositionally biased region" description="Polar residues" evidence="9">
    <location>
        <begin position="176"/>
        <end position="188"/>
    </location>
</feature>
<keyword evidence="6" id="KW-0833">Ubl conjugation pathway</keyword>
<evidence type="ECO:0000313" key="13">
    <source>
        <dbReference type="EMBL" id="JAQ15078.1"/>
    </source>
</evidence>
<dbReference type="Pfam" id="PF13639">
    <property type="entry name" value="zf-RING_2"/>
    <property type="match status" value="1"/>
</dbReference>
<dbReference type="InterPro" id="IPR013083">
    <property type="entry name" value="Znf_RING/FYVE/PHD"/>
</dbReference>
<evidence type="ECO:0000313" key="12">
    <source>
        <dbReference type="EMBL" id="JAG31337.1"/>
    </source>
</evidence>
<evidence type="ECO:0000256" key="9">
    <source>
        <dbReference type="SAM" id="MobiDB-lite"/>
    </source>
</evidence>
<evidence type="ECO:0000259" key="10">
    <source>
        <dbReference type="PROSITE" id="PS50089"/>
    </source>
</evidence>
<feature type="compositionally biased region" description="Polar residues" evidence="9">
    <location>
        <begin position="20"/>
        <end position="33"/>
    </location>
</feature>
<feature type="region of interest" description="Disordered" evidence="9">
    <location>
        <begin position="366"/>
        <end position="423"/>
    </location>
</feature>
<dbReference type="SMART" id="SM00184">
    <property type="entry name" value="RING"/>
    <property type="match status" value="1"/>
</dbReference>
<dbReference type="Gene3D" id="3.30.40.10">
    <property type="entry name" value="Zinc/RING finger domain, C3HC4 (zinc finger)"/>
    <property type="match status" value="1"/>
</dbReference>
<feature type="compositionally biased region" description="Polar residues" evidence="9">
    <location>
        <begin position="1"/>
        <end position="10"/>
    </location>
</feature>
<evidence type="ECO:0000256" key="2">
    <source>
        <dbReference type="ARBA" id="ARBA00012483"/>
    </source>
</evidence>
<evidence type="ECO:0000256" key="6">
    <source>
        <dbReference type="ARBA" id="ARBA00022786"/>
    </source>
</evidence>
<evidence type="ECO:0000256" key="8">
    <source>
        <dbReference type="PROSITE-ProRule" id="PRU00175"/>
    </source>
</evidence>